<organism evidence="2 3">
    <name type="scientific">Actinidia rufa</name>
    <dbReference type="NCBI Taxonomy" id="165716"/>
    <lineage>
        <taxon>Eukaryota</taxon>
        <taxon>Viridiplantae</taxon>
        <taxon>Streptophyta</taxon>
        <taxon>Embryophyta</taxon>
        <taxon>Tracheophyta</taxon>
        <taxon>Spermatophyta</taxon>
        <taxon>Magnoliopsida</taxon>
        <taxon>eudicotyledons</taxon>
        <taxon>Gunneridae</taxon>
        <taxon>Pentapetalae</taxon>
        <taxon>asterids</taxon>
        <taxon>Ericales</taxon>
        <taxon>Actinidiaceae</taxon>
        <taxon>Actinidia</taxon>
    </lineage>
</organism>
<name>A0A7J0FS08_9ERIC</name>
<protein>
    <recommendedName>
        <fullName evidence="4">RNA-binding (RRM/RBD/RNP motifs) family protein</fullName>
    </recommendedName>
</protein>
<evidence type="ECO:0008006" key="4">
    <source>
        <dbReference type="Google" id="ProtNLM"/>
    </source>
</evidence>
<feature type="region of interest" description="Disordered" evidence="1">
    <location>
        <begin position="1"/>
        <end position="50"/>
    </location>
</feature>
<evidence type="ECO:0000313" key="3">
    <source>
        <dbReference type="Proteomes" id="UP000585474"/>
    </source>
</evidence>
<dbReference type="GO" id="GO:0003676">
    <property type="term" value="F:nucleic acid binding"/>
    <property type="evidence" value="ECO:0007669"/>
    <property type="project" value="InterPro"/>
</dbReference>
<dbReference type="InterPro" id="IPR035979">
    <property type="entry name" value="RBD_domain_sf"/>
</dbReference>
<feature type="compositionally biased region" description="Basic residues" evidence="1">
    <location>
        <begin position="23"/>
        <end position="36"/>
    </location>
</feature>
<dbReference type="Proteomes" id="UP000585474">
    <property type="component" value="Unassembled WGS sequence"/>
</dbReference>
<reference evidence="2 3" key="1">
    <citation type="submission" date="2019-07" db="EMBL/GenBank/DDBJ databases">
        <title>De Novo Assembly of kiwifruit Actinidia rufa.</title>
        <authorList>
            <person name="Sugita-Konishi S."/>
            <person name="Sato K."/>
            <person name="Mori E."/>
            <person name="Abe Y."/>
            <person name="Kisaki G."/>
            <person name="Hamano K."/>
            <person name="Suezawa K."/>
            <person name="Otani M."/>
            <person name="Fukuda T."/>
            <person name="Manabe T."/>
            <person name="Gomi K."/>
            <person name="Tabuchi M."/>
            <person name="Akimitsu K."/>
            <person name="Kataoka I."/>
        </authorList>
    </citation>
    <scope>NUCLEOTIDE SEQUENCE [LARGE SCALE GENOMIC DNA]</scope>
    <source>
        <strain evidence="3">cv. Fuchu</strain>
    </source>
</reference>
<accession>A0A7J0FS08</accession>
<dbReference type="AlphaFoldDB" id="A0A7J0FS08"/>
<evidence type="ECO:0000313" key="2">
    <source>
        <dbReference type="EMBL" id="GFZ01354.1"/>
    </source>
</evidence>
<gene>
    <name evidence="2" type="ORF">Acr_14g0009890</name>
</gene>
<proteinExistence type="predicted"/>
<evidence type="ECO:0000256" key="1">
    <source>
        <dbReference type="SAM" id="MobiDB-lite"/>
    </source>
</evidence>
<dbReference type="EMBL" id="BJWL01000014">
    <property type="protein sequence ID" value="GFZ01354.1"/>
    <property type="molecule type" value="Genomic_DNA"/>
</dbReference>
<sequence>MSYSREGRSASPPPYSRSTVRDRRSRSLSRSRRSRSRSHDSDGDCNPGNNLYVTGLSTRVTTGELEKYFQCAIGLRTCVFETVKELRTCYAKRKRGRTPTPGSLMELQYLRPWLLELSQDISEVLERLTLTPIVATKSVLSKAQNGARLGARRGGAQLCASPDARRGDLG</sequence>
<comment type="caution">
    <text evidence="2">The sequence shown here is derived from an EMBL/GenBank/DDBJ whole genome shotgun (WGS) entry which is preliminary data.</text>
</comment>
<dbReference type="SUPFAM" id="SSF54928">
    <property type="entry name" value="RNA-binding domain, RBD"/>
    <property type="match status" value="1"/>
</dbReference>
<keyword evidence="3" id="KW-1185">Reference proteome</keyword>